<keyword evidence="2" id="KW-0472">Membrane</keyword>
<feature type="compositionally biased region" description="Basic residues" evidence="1">
    <location>
        <begin position="231"/>
        <end position="245"/>
    </location>
</feature>
<sequence length="245" mass="26161">MTNFLSFQVHGGGIGGGVAANVASLLEFLESLAGKTPPEIFSTILPGIAGLENIHPLFVHFPIAFFSAFFLIDFLGATTKKAQWRYVASWLLYLGTISAIFTVIAGLIAADSVEHGEDVHALMERHEHIGIAVLSLSLFLSAWRLKKWGLYSMTGNTAFLGLAGFLCVLLSLGADLGGLMVYQYGVSVKSGSNSETKPEEVVGQDGHSHDKPVLNTPDGHSDDHSSGGHNHSGHHHHHGGHSHAH</sequence>
<accession>V5BQ73</accession>
<name>V5BQ73_9GAMM</name>
<dbReference type="Proteomes" id="UP000017842">
    <property type="component" value="Unassembled WGS sequence"/>
</dbReference>
<evidence type="ECO:0000313" key="4">
    <source>
        <dbReference type="EMBL" id="ESS69974.1"/>
    </source>
</evidence>
<evidence type="ECO:0000313" key="5">
    <source>
        <dbReference type="Proteomes" id="UP000017842"/>
    </source>
</evidence>
<feature type="transmembrane region" description="Helical" evidence="2">
    <location>
        <begin position="157"/>
        <end position="182"/>
    </location>
</feature>
<proteinExistence type="predicted"/>
<feature type="transmembrane region" description="Helical" evidence="2">
    <location>
        <begin position="129"/>
        <end position="145"/>
    </location>
</feature>
<dbReference type="eggNOG" id="COG4244">
    <property type="taxonomic scope" value="Bacteria"/>
</dbReference>
<keyword evidence="2" id="KW-1133">Transmembrane helix</keyword>
<dbReference type="OrthoDB" id="5574313at2"/>
<evidence type="ECO:0000256" key="2">
    <source>
        <dbReference type="SAM" id="Phobius"/>
    </source>
</evidence>
<feature type="domain" description="DUF2231" evidence="3">
    <location>
        <begin position="53"/>
        <end position="189"/>
    </location>
</feature>
<gene>
    <name evidence="4" type="ORF">MGMO_126c00180</name>
</gene>
<keyword evidence="5" id="KW-1185">Reference proteome</keyword>
<organism evidence="4 5">
    <name type="scientific">Methyloglobulus morosus KoM1</name>
    <dbReference type="NCBI Taxonomy" id="1116472"/>
    <lineage>
        <taxon>Bacteria</taxon>
        <taxon>Pseudomonadati</taxon>
        <taxon>Pseudomonadota</taxon>
        <taxon>Gammaproteobacteria</taxon>
        <taxon>Methylococcales</taxon>
        <taxon>Methylococcaceae</taxon>
        <taxon>Methyloglobulus</taxon>
    </lineage>
</organism>
<comment type="caution">
    <text evidence="4">The sequence shown here is derived from an EMBL/GenBank/DDBJ whole genome shotgun (WGS) entry which is preliminary data.</text>
</comment>
<dbReference type="STRING" id="1116472.MGMO_126c00180"/>
<dbReference type="InterPro" id="IPR019251">
    <property type="entry name" value="DUF2231_TM"/>
</dbReference>
<dbReference type="RefSeq" id="WP_023495943.1">
    <property type="nucleotide sequence ID" value="NZ_AYLO01000118.1"/>
</dbReference>
<dbReference type="Pfam" id="PF09990">
    <property type="entry name" value="DUF2231"/>
    <property type="match status" value="1"/>
</dbReference>
<feature type="region of interest" description="Disordered" evidence="1">
    <location>
        <begin position="189"/>
        <end position="245"/>
    </location>
</feature>
<evidence type="ECO:0000259" key="3">
    <source>
        <dbReference type="Pfam" id="PF09990"/>
    </source>
</evidence>
<keyword evidence="2" id="KW-0812">Transmembrane</keyword>
<feature type="transmembrane region" description="Helical" evidence="2">
    <location>
        <begin position="90"/>
        <end position="109"/>
    </location>
</feature>
<feature type="transmembrane region" description="Helical" evidence="2">
    <location>
        <begin position="57"/>
        <end position="78"/>
    </location>
</feature>
<dbReference type="AlphaFoldDB" id="V5BQ73"/>
<feature type="compositionally biased region" description="Basic and acidic residues" evidence="1">
    <location>
        <begin position="196"/>
        <end position="212"/>
    </location>
</feature>
<evidence type="ECO:0000256" key="1">
    <source>
        <dbReference type="SAM" id="MobiDB-lite"/>
    </source>
</evidence>
<dbReference type="EMBL" id="AYLO01000118">
    <property type="protein sequence ID" value="ESS69974.1"/>
    <property type="molecule type" value="Genomic_DNA"/>
</dbReference>
<dbReference type="PATRIC" id="fig|1116472.3.peg.3303"/>
<protein>
    <recommendedName>
        <fullName evidence="3">DUF2231 domain-containing protein</fullName>
    </recommendedName>
</protein>
<reference evidence="4 5" key="1">
    <citation type="journal article" date="2013" name="Genome Announc.">
        <title>Draft Genome Sequence of the Methanotrophic Gammaproteobacterium Methyloglobulus morosus DSM 22980 Strain KoM1.</title>
        <authorList>
            <person name="Poehlein A."/>
            <person name="Deutzmann J.S."/>
            <person name="Daniel R."/>
            <person name="Simeonova D.D."/>
        </authorList>
    </citation>
    <scope>NUCLEOTIDE SEQUENCE [LARGE SCALE GENOMIC DNA]</scope>
    <source>
        <strain evidence="4 5">KoM1</strain>
    </source>
</reference>